<evidence type="ECO:0000256" key="4">
    <source>
        <dbReference type="ARBA" id="ARBA00022801"/>
    </source>
</evidence>
<comment type="caution">
    <text evidence="10">The sequence shown here is derived from an EMBL/GenBank/DDBJ whole genome shotgun (WGS) entry which is preliminary data.</text>
</comment>
<dbReference type="EMBL" id="SMAN01000001">
    <property type="protein sequence ID" value="TCT26821.1"/>
    <property type="molecule type" value="Genomic_DNA"/>
</dbReference>
<keyword evidence="5" id="KW-0904">Protein phosphatase</keyword>
<evidence type="ECO:0000313" key="11">
    <source>
        <dbReference type="Proteomes" id="UP000294650"/>
    </source>
</evidence>
<keyword evidence="4" id="KW-0378">Hydrolase</keyword>
<dbReference type="AlphaFoldDB" id="A0A4V2V2X5"/>
<evidence type="ECO:0000256" key="2">
    <source>
        <dbReference type="ARBA" id="ARBA00013081"/>
    </source>
</evidence>
<evidence type="ECO:0000256" key="7">
    <source>
        <dbReference type="ARBA" id="ARBA00047761"/>
    </source>
</evidence>
<dbReference type="PROSITE" id="PS51746">
    <property type="entry name" value="PPM_2"/>
    <property type="match status" value="1"/>
</dbReference>
<accession>A0A4V2V2X5</accession>
<keyword evidence="3" id="KW-0479">Metal-binding</keyword>
<dbReference type="InterPro" id="IPR015655">
    <property type="entry name" value="PP2C"/>
</dbReference>
<comment type="catalytic activity">
    <reaction evidence="8">
        <text>O-phospho-L-threonyl-[protein] + H2O = L-threonyl-[protein] + phosphate</text>
        <dbReference type="Rhea" id="RHEA:47004"/>
        <dbReference type="Rhea" id="RHEA-COMP:11060"/>
        <dbReference type="Rhea" id="RHEA-COMP:11605"/>
        <dbReference type="ChEBI" id="CHEBI:15377"/>
        <dbReference type="ChEBI" id="CHEBI:30013"/>
        <dbReference type="ChEBI" id="CHEBI:43474"/>
        <dbReference type="ChEBI" id="CHEBI:61977"/>
        <dbReference type="EC" id="3.1.3.16"/>
    </reaction>
</comment>
<dbReference type="RefSeq" id="WP_132370650.1">
    <property type="nucleotide sequence ID" value="NZ_SMAN01000001.1"/>
</dbReference>
<dbReference type="OrthoDB" id="9801841at2"/>
<dbReference type="CDD" id="cd00143">
    <property type="entry name" value="PP2Cc"/>
    <property type="match status" value="1"/>
</dbReference>
<protein>
    <recommendedName>
        <fullName evidence="2">protein-serine/threonine phosphatase</fullName>
        <ecNumber evidence="2">3.1.3.16</ecNumber>
    </recommendedName>
</protein>
<evidence type="ECO:0000313" key="10">
    <source>
        <dbReference type="EMBL" id="TCT26821.1"/>
    </source>
</evidence>
<keyword evidence="11" id="KW-1185">Reference proteome</keyword>
<proteinExistence type="predicted"/>
<evidence type="ECO:0000256" key="6">
    <source>
        <dbReference type="ARBA" id="ARBA00023211"/>
    </source>
</evidence>
<dbReference type="InterPro" id="IPR001932">
    <property type="entry name" value="PPM-type_phosphatase-like_dom"/>
</dbReference>
<comment type="cofactor">
    <cofactor evidence="1">
        <name>Mn(2+)</name>
        <dbReference type="ChEBI" id="CHEBI:29035"/>
    </cofactor>
</comment>
<dbReference type="Pfam" id="PF13672">
    <property type="entry name" value="PP2C_2"/>
    <property type="match status" value="1"/>
</dbReference>
<evidence type="ECO:0000259" key="9">
    <source>
        <dbReference type="PROSITE" id="PS51746"/>
    </source>
</evidence>
<dbReference type="GO" id="GO:0046872">
    <property type="term" value="F:metal ion binding"/>
    <property type="evidence" value="ECO:0007669"/>
    <property type="project" value="UniProtKB-KW"/>
</dbReference>
<dbReference type="Proteomes" id="UP000294650">
    <property type="component" value="Unassembled WGS sequence"/>
</dbReference>
<sequence>MIGHFLTDTGLVRSHNEDAGGIYTNDHGQMLVMVADGMGGHRAGDVASSIATSFLHQKWDETGFIPSPDDAEKWLEEGIQEANQKIFQHAIEHEECKGMGTTIVAAIIGDDFASVAHVGDSRCYVSNSYGFTQVTEDHSLVNELVRSGQISPEDAEHHPRKNVLLKALGTSERVDVDIKSIEWEEDNYLILCSDGLSNKVSDDELHQYMIESESIEEAAKQLITLANERGGEDNITLALIHYDESTKEGES</sequence>
<dbReference type="FunFam" id="3.60.40.10:FF:000002">
    <property type="entry name" value="Serine/threonine phosphatase stp"/>
    <property type="match status" value="1"/>
</dbReference>
<name>A0A4V2V2X5_9BACI</name>
<dbReference type="Gene3D" id="3.60.40.10">
    <property type="entry name" value="PPM-type phosphatase domain"/>
    <property type="match status" value="1"/>
</dbReference>
<dbReference type="EC" id="3.1.3.16" evidence="2"/>
<evidence type="ECO:0000256" key="3">
    <source>
        <dbReference type="ARBA" id="ARBA00022723"/>
    </source>
</evidence>
<dbReference type="InterPro" id="IPR036457">
    <property type="entry name" value="PPM-type-like_dom_sf"/>
</dbReference>
<dbReference type="PANTHER" id="PTHR47992">
    <property type="entry name" value="PROTEIN PHOSPHATASE"/>
    <property type="match status" value="1"/>
</dbReference>
<dbReference type="NCBIfam" id="NF033484">
    <property type="entry name" value="Stp1_PP2C_phos"/>
    <property type="match status" value="1"/>
</dbReference>
<dbReference type="SMART" id="SM00331">
    <property type="entry name" value="PP2C_SIG"/>
    <property type="match status" value="1"/>
</dbReference>
<evidence type="ECO:0000256" key="1">
    <source>
        <dbReference type="ARBA" id="ARBA00001936"/>
    </source>
</evidence>
<evidence type="ECO:0000256" key="8">
    <source>
        <dbReference type="ARBA" id="ARBA00048336"/>
    </source>
</evidence>
<reference evidence="10 11" key="1">
    <citation type="submission" date="2019-03" db="EMBL/GenBank/DDBJ databases">
        <title>Genomic Encyclopedia of Type Strains, Phase IV (KMG-IV): sequencing the most valuable type-strain genomes for metagenomic binning, comparative biology and taxonomic classification.</title>
        <authorList>
            <person name="Goeker M."/>
        </authorList>
    </citation>
    <scope>NUCLEOTIDE SEQUENCE [LARGE SCALE GENOMIC DNA]</scope>
    <source>
        <strain evidence="10 11">DSM 25894</strain>
    </source>
</reference>
<feature type="domain" description="PPM-type phosphatase" evidence="9">
    <location>
        <begin position="2"/>
        <end position="242"/>
    </location>
</feature>
<organism evidence="10 11">
    <name type="scientific">Melghiribacillus thermohalophilus</name>
    <dbReference type="NCBI Taxonomy" id="1324956"/>
    <lineage>
        <taxon>Bacteria</taxon>
        <taxon>Bacillati</taxon>
        <taxon>Bacillota</taxon>
        <taxon>Bacilli</taxon>
        <taxon>Bacillales</taxon>
        <taxon>Bacillaceae</taxon>
        <taxon>Melghiribacillus</taxon>
    </lineage>
</organism>
<gene>
    <name evidence="10" type="ORF">EDD68_101174</name>
</gene>
<dbReference type="SMART" id="SM00332">
    <property type="entry name" value="PP2Cc"/>
    <property type="match status" value="1"/>
</dbReference>
<comment type="catalytic activity">
    <reaction evidence="7">
        <text>O-phospho-L-seryl-[protein] + H2O = L-seryl-[protein] + phosphate</text>
        <dbReference type="Rhea" id="RHEA:20629"/>
        <dbReference type="Rhea" id="RHEA-COMP:9863"/>
        <dbReference type="Rhea" id="RHEA-COMP:11604"/>
        <dbReference type="ChEBI" id="CHEBI:15377"/>
        <dbReference type="ChEBI" id="CHEBI:29999"/>
        <dbReference type="ChEBI" id="CHEBI:43474"/>
        <dbReference type="ChEBI" id="CHEBI:83421"/>
        <dbReference type="EC" id="3.1.3.16"/>
    </reaction>
</comment>
<dbReference type="GO" id="GO:0004722">
    <property type="term" value="F:protein serine/threonine phosphatase activity"/>
    <property type="evidence" value="ECO:0007669"/>
    <property type="project" value="UniProtKB-EC"/>
</dbReference>
<evidence type="ECO:0000256" key="5">
    <source>
        <dbReference type="ARBA" id="ARBA00022912"/>
    </source>
</evidence>
<dbReference type="SUPFAM" id="SSF81606">
    <property type="entry name" value="PP2C-like"/>
    <property type="match status" value="1"/>
</dbReference>
<keyword evidence="6" id="KW-0464">Manganese</keyword>